<evidence type="ECO:0000256" key="1">
    <source>
        <dbReference type="ARBA" id="ARBA00022490"/>
    </source>
</evidence>
<dbReference type="CDD" id="cd09294">
    <property type="entry name" value="SmpB"/>
    <property type="match status" value="1"/>
</dbReference>
<dbReference type="PANTHER" id="PTHR30308">
    <property type="entry name" value="TMRNA-BINDING COMPONENT OF TRANS-TRANSLATION TAGGING COMPLEX"/>
    <property type="match status" value="1"/>
</dbReference>
<dbReference type="OrthoDB" id="9805462at2"/>
<dbReference type="NCBIfam" id="TIGR00086">
    <property type="entry name" value="smpB"/>
    <property type="match status" value="1"/>
</dbReference>
<keyword evidence="5" id="KW-1185">Reference proteome</keyword>
<comment type="subcellular location">
    <subcellularLocation>
        <location evidence="3">Cytoplasm</location>
    </subcellularLocation>
    <text evidence="3">The tmRNA-SmpB complex associates with stalled 70S ribosomes.</text>
</comment>
<dbReference type="EMBL" id="AP012057">
    <property type="protein sequence ID" value="BAN03091.1"/>
    <property type="molecule type" value="Genomic_DNA"/>
</dbReference>
<organism evidence="4 5">
    <name type="scientific">Ilumatobacter coccineus (strain NBRC 103263 / KCTC 29153 / YM16-304)</name>
    <dbReference type="NCBI Taxonomy" id="1313172"/>
    <lineage>
        <taxon>Bacteria</taxon>
        <taxon>Bacillati</taxon>
        <taxon>Actinomycetota</taxon>
        <taxon>Acidimicrobiia</taxon>
        <taxon>Acidimicrobiales</taxon>
        <taxon>Ilumatobacteraceae</taxon>
        <taxon>Ilumatobacter</taxon>
    </lineage>
</organism>
<dbReference type="SUPFAM" id="SSF74982">
    <property type="entry name" value="Small protein B (SmpB)"/>
    <property type="match status" value="1"/>
</dbReference>
<name>A0A6C7E9F6_ILUCY</name>
<proteinExistence type="inferred from homology"/>
<dbReference type="InterPro" id="IPR000037">
    <property type="entry name" value="SsrA-bd_prot"/>
</dbReference>
<dbReference type="KEGG" id="aym:YM304_27770"/>
<evidence type="ECO:0000256" key="3">
    <source>
        <dbReference type="HAMAP-Rule" id="MF_00023"/>
    </source>
</evidence>
<evidence type="ECO:0000313" key="4">
    <source>
        <dbReference type="EMBL" id="BAN03091.1"/>
    </source>
</evidence>
<dbReference type="PANTHER" id="PTHR30308:SF2">
    <property type="entry name" value="SSRA-BINDING PROTEIN"/>
    <property type="match status" value="1"/>
</dbReference>
<sequence length="173" mass="19538">MAKKGKKTKKSKGTDDGTKLIASYKRAYRDYEILDTYEAGMVLTGSEVKSLREGNAQIAEGYARVRRGEMWIDGIHIPPYTNAIGFGAHDPDRERKLLLNRAEIDKLDMRTAQGGLTIVPLRLYWKGGRAKMELGLAKGRSKSDKRHNLAERDADREMTTALNLRNKYGHLDD</sequence>
<dbReference type="InterPro" id="IPR020081">
    <property type="entry name" value="SsrA-bd_prot_CS"/>
</dbReference>
<evidence type="ECO:0000256" key="2">
    <source>
        <dbReference type="ARBA" id="ARBA00022884"/>
    </source>
</evidence>
<gene>
    <name evidence="3 4" type="primary">smpB</name>
    <name evidence="4" type="ORF">YM304_27770</name>
</gene>
<dbReference type="GO" id="GO:0005829">
    <property type="term" value="C:cytosol"/>
    <property type="evidence" value="ECO:0007669"/>
    <property type="project" value="TreeGrafter"/>
</dbReference>
<dbReference type="Pfam" id="PF01668">
    <property type="entry name" value="SmpB"/>
    <property type="match status" value="1"/>
</dbReference>
<comment type="function">
    <text evidence="3">Required for rescue of stalled ribosomes mediated by trans-translation. Binds to transfer-messenger RNA (tmRNA), required for stable association of tmRNA with ribosomes. tmRNA and SmpB together mimic tRNA shape, replacing the anticodon stem-loop with SmpB. tmRNA is encoded by the ssrA gene; the 2 termini fold to resemble tRNA(Ala) and it encodes a 'tag peptide', a short internal open reading frame. During trans-translation Ala-aminoacylated tmRNA acts like a tRNA, entering the A-site of stalled ribosomes, displacing the stalled mRNA. The ribosome then switches to translate the ORF on the tmRNA; the nascent peptide is terminated with the 'tag peptide' encoded by the tmRNA and targeted for degradation. The ribosome is freed to recommence translation, which seems to be the essential function of trans-translation.</text>
</comment>
<dbReference type="RefSeq" id="WP_015442338.1">
    <property type="nucleotide sequence ID" value="NC_020520.1"/>
</dbReference>
<protein>
    <recommendedName>
        <fullName evidence="3">SsrA-binding protein</fullName>
    </recommendedName>
    <alternativeName>
        <fullName evidence="3">Small protein B</fullName>
    </alternativeName>
</protein>
<dbReference type="GO" id="GO:0070929">
    <property type="term" value="P:trans-translation"/>
    <property type="evidence" value="ECO:0007669"/>
    <property type="project" value="UniProtKB-UniRule"/>
</dbReference>
<dbReference type="GO" id="GO:0070930">
    <property type="term" value="P:trans-translation-dependent protein tagging"/>
    <property type="evidence" value="ECO:0007669"/>
    <property type="project" value="TreeGrafter"/>
</dbReference>
<keyword evidence="1 3" id="KW-0963">Cytoplasm</keyword>
<dbReference type="GO" id="GO:0003723">
    <property type="term" value="F:RNA binding"/>
    <property type="evidence" value="ECO:0007669"/>
    <property type="project" value="UniProtKB-UniRule"/>
</dbReference>
<dbReference type="Gene3D" id="2.40.280.10">
    <property type="match status" value="1"/>
</dbReference>
<dbReference type="AlphaFoldDB" id="A0A6C7E9F6"/>
<comment type="similarity">
    <text evidence="3">Belongs to the SmpB family.</text>
</comment>
<dbReference type="PROSITE" id="PS01317">
    <property type="entry name" value="SSRP"/>
    <property type="match status" value="1"/>
</dbReference>
<dbReference type="HAMAP" id="MF_00023">
    <property type="entry name" value="SmpB"/>
    <property type="match status" value="1"/>
</dbReference>
<dbReference type="InterPro" id="IPR023620">
    <property type="entry name" value="SmpB"/>
</dbReference>
<accession>A0A6C7E9F6</accession>
<dbReference type="NCBIfam" id="NF003843">
    <property type="entry name" value="PRK05422.1"/>
    <property type="match status" value="1"/>
</dbReference>
<evidence type="ECO:0000313" key="5">
    <source>
        <dbReference type="Proteomes" id="UP000011863"/>
    </source>
</evidence>
<keyword evidence="2 3" id="KW-0694">RNA-binding</keyword>
<reference evidence="4 5" key="1">
    <citation type="journal article" date="2013" name="Int. J. Syst. Evol. Microbiol.">
        <title>Ilumatobacter nonamiense sp. nov. and Ilumatobacter coccineum sp. nov., isolated from seashore sand.</title>
        <authorList>
            <person name="Matsumoto A."/>
            <person name="Kasai H."/>
            <person name="Matsuo Y."/>
            <person name="Shizuri Y."/>
            <person name="Ichikawa N."/>
            <person name="Fujita N."/>
            <person name="Omura S."/>
            <person name="Takahashi Y."/>
        </authorList>
    </citation>
    <scope>NUCLEOTIDE SEQUENCE [LARGE SCALE GENOMIC DNA]</scope>
    <source>
        <strain evidence="5">NBRC 103263 / KCTC 29153 / YM16-304</strain>
    </source>
</reference>
<dbReference type="Proteomes" id="UP000011863">
    <property type="component" value="Chromosome"/>
</dbReference>